<comment type="cofactor">
    <cofactor evidence="1">
        <name>Mg(2+)</name>
        <dbReference type="ChEBI" id="CHEBI:18420"/>
    </cofactor>
</comment>
<dbReference type="InterPro" id="IPR000086">
    <property type="entry name" value="NUDIX_hydrolase_dom"/>
</dbReference>
<dbReference type="PRINTS" id="PR00502">
    <property type="entry name" value="NUDIXFAMILY"/>
</dbReference>
<gene>
    <name evidence="6" type="ORF">DFJ65_0146</name>
</gene>
<evidence type="ECO:0000259" key="5">
    <source>
        <dbReference type="PROSITE" id="PS51462"/>
    </source>
</evidence>
<comment type="similarity">
    <text evidence="2 4">Belongs to the Nudix hydrolase family.</text>
</comment>
<dbReference type="Pfam" id="PF00293">
    <property type="entry name" value="NUDIX"/>
    <property type="match status" value="1"/>
</dbReference>
<dbReference type="CDD" id="cd02883">
    <property type="entry name" value="NUDIX_Hydrolase"/>
    <property type="match status" value="1"/>
</dbReference>
<keyword evidence="3 4" id="KW-0378">Hydrolase</keyword>
<dbReference type="PANTHER" id="PTHR43046:SF14">
    <property type="entry name" value="MUTT_NUDIX FAMILY PROTEIN"/>
    <property type="match status" value="1"/>
</dbReference>
<evidence type="ECO:0000256" key="4">
    <source>
        <dbReference type="RuleBase" id="RU003476"/>
    </source>
</evidence>
<evidence type="ECO:0000256" key="2">
    <source>
        <dbReference type="ARBA" id="ARBA00005582"/>
    </source>
</evidence>
<evidence type="ECO:0000256" key="3">
    <source>
        <dbReference type="ARBA" id="ARBA00022801"/>
    </source>
</evidence>
<dbReference type="InterPro" id="IPR015797">
    <property type="entry name" value="NUDIX_hydrolase-like_dom_sf"/>
</dbReference>
<dbReference type="PROSITE" id="PS51462">
    <property type="entry name" value="NUDIX"/>
    <property type="match status" value="1"/>
</dbReference>
<dbReference type="PROSITE" id="PS00893">
    <property type="entry name" value="NUDIX_BOX"/>
    <property type="match status" value="1"/>
</dbReference>
<dbReference type="SUPFAM" id="SSF55811">
    <property type="entry name" value="Nudix"/>
    <property type="match status" value="1"/>
</dbReference>
<proteinExistence type="inferred from homology"/>
<protein>
    <submittedName>
        <fullName evidence="6">ADP-ribose pyrophosphatase YjhB (NUDIX family)</fullName>
    </submittedName>
</protein>
<dbReference type="InterPro" id="IPR020084">
    <property type="entry name" value="NUDIX_hydrolase_CS"/>
</dbReference>
<dbReference type="AlphaFoldDB" id="A0A3D9UIE3"/>
<dbReference type="Gene3D" id="3.90.79.10">
    <property type="entry name" value="Nucleoside Triphosphate Pyrophosphohydrolase"/>
    <property type="match status" value="1"/>
</dbReference>
<accession>A0A3D9UIE3</accession>
<feature type="domain" description="Nudix hydrolase" evidence="5">
    <location>
        <begin position="33"/>
        <end position="156"/>
    </location>
</feature>
<dbReference type="EMBL" id="QTUA01000001">
    <property type="protein sequence ID" value="REF29212.1"/>
    <property type="molecule type" value="Genomic_DNA"/>
</dbReference>
<organism evidence="6 7">
    <name type="scientific">Calidifontibacter indicus</name>
    <dbReference type="NCBI Taxonomy" id="419650"/>
    <lineage>
        <taxon>Bacteria</taxon>
        <taxon>Bacillati</taxon>
        <taxon>Actinomycetota</taxon>
        <taxon>Actinomycetes</taxon>
        <taxon>Micrococcales</taxon>
        <taxon>Dermacoccaceae</taxon>
        <taxon>Calidifontibacter</taxon>
    </lineage>
</organism>
<dbReference type="Proteomes" id="UP000256253">
    <property type="component" value="Unassembled WGS sequence"/>
</dbReference>
<sequence length="168" mass="18300">MSARKPGKVRRAGLRVFKALPPGLSHRLVRAAKPTYALGAIALIEWDGKVLALRQSHRRGHSLPGGLVDRGEQPADAVRREVLEETGLVIDPGDIVTVVFDPRIRHADVIFRVICDAEPQVRPASEAFAHHWLDLSGWTDGDRATARILRAVRAAHATPQPGRLLSGG</sequence>
<dbReference type="GO" id="GO:0016787">
    <property type="term" value="F:hydrolase activity"/>
    <property type="evidence" value="ECO:0007669"/>
    <property type="project" value="UniProtKB-KW"/>
</dbReference>
<comment type="caution">
    <text evidence="6">The sequence shown here is derived from an EMBL/GenBank/DDBJ whole genome shotgun (WGS) entry which is preliminary data.</text>
</comment>
<evidence type="ECO:0000313" key="6">
    <source>
        <dbReference type="EMBL" id="REF29212.1"/>
    </source>
</evidence>
<dbReference type="OrthoDB" id="9804442at2"/>
<keyword evidence="7" id="KW-1185">Reference proteome</keyword>
<dbReference type="RefSeq" id="WP_115921349.1">
    <property type="nucleotide sequence ID" value="NZ_QTUA01000001.1"/>
</dbReference>
<name>A0A3D9UIE3_9MICO</name>
<dbReference type="PANTHER" id="PTHR43046">
    <property type="entry name" value="GDP-MANNOSE MANNOSYL HYDROLASE"/>
    <property type="match status" value="1"/>
</dbReference>
<evidence type="ECO:0000256" key="1">
    <source>
        <dbReference type="ARBA" id="ARBA00001946"/>
    </source>
</evidence>
<dbReference type="InterPro" id="IPR020476">
    <property type="entry name" value="Nudix_hydrolase"/>
</dbReference>
<evidence type="ECO:0000313" key="7">
    <source>
        <dbReference type="Proteomes" id="UP000256253"/>
    </source>
</evidence>
<reference evidence="6 7" key="1">
    <citation type="submission" date="2018-08" db="EMBL/GenBank/DDBJ databases">
        <title>Sequencing the genomes of 1000 actinobacteria strains.</title>
        <authorList>
            <person name="Klenk H.-P."/>
        </authorList>
    </citation>
    <scope>NUCLEOTIDE SEQUENCE [LARGE SCALE GENOMIC DNA]</scope>
    <source>
        <strain evidence="6 7">DSM 22967</strain>
    </source>
</reference>